<evidence type="ECO:0000313" key="3">
    <source>
        <dbReference type="Proteomes" id="UP000694381"/>
    </source>
</evidence>
<dbReference type="GeneTree" id="ENSGT00840000130852"/>
<dbReference type="AlphaFoldDB" id="A0A8C6QCN0"/>
<evidence type="ECO:0000256" key="1">
    <source>
        <dbReference type="SAM" id="MobiDB-lite"/>
    </source>
</evidence>
<name>A0A8C6QCN0_NANGA</name>
<proteinExistence type="predicted"/>
<reference evidence="2" key="2">
    <citation type="submission" date="2025-09" db="UniProtKB">
        <authorList>
            <consortium name="Ensembl"/>
        </authorList>
    </citation>
    <scope>IDENTIFICATION</scope>
</reference>
<feature type="region of interest" description="Disordered" evidence="1">
    <location>
        <begin position="1"/>
        <end position="26"/>
    </location>
</feature>
<dbReference type="Proteomes" id="UP000694381">
    <property type="component" value="Unassembled WGS sequence"/>
</dbReference>
<protein>
    <submittedName>
        <fullName evidence="2">Uncharacterized protein</fullName>
    </submittedName>
</protein>
<keyword evidence="3" id="KW-1185">Reference proteome</keyword>
<dbReference type="Ensembl" id="ENSNGAT00000001258.1">
    <property type="protein sequence ID" value="ENSNGAP00000001239.1"/>
    <property type="gene ID" value="ENSNGAG00000000921.1"/>
</dbReference>
<reference evidence="2" key="1">
    <citation type="submission" date="2025-08" db="UniProtKB">
        <authorList>
            <consortium name="Ensembl"/>
        </authorList>
    </citation>
    <scope>IDENTIFICATION</scope>
</reference>
<organism evidence="2 3">
    <name type="scientific">Nannospalax galili</name>
    <name type="common">Northern Israeli blind subterranean mole rat</name>
    <name type="synonym">Spalax galili</name>
    <dbReference type="NCBI Taxonomy" id="1026970"/>
    <lineage>
        <taxon>Eukaryota</taxon>
        <taxon>Metazoa</taxon>
        <taxon>Chordata</taxon>
        <taxon>Craniata</taxon>
        <taxon>Vertebrata</taxon>
        <taxon>Euteleostomi</taxon>
        <taxon>Mammalia</taxon>
        <taxon>Eutheria</taxon>
        <taxon>Euarchontoglires</taxon>
        <taxon>Glires</taxon>
        <taxon>Rodentia</taxon>
        <taxon>Myomorpha</taxon>
        <taxon>Muroidea</taxon>
        <taxon>Spalacidae</taxon>
        <taxon>Spalacinae</taxon>
        <taxon>Nannospalax</taxon>
    </lineage>
</organism>
<sequence length="128" mass="13920">MGRRRPRILGTLRNPPPRTPPPSTCSSCVHLLHSQPSNLQSSLHANLHVFYPTSFPSLKNTSYFPTLMIAMPSSSCLTKLSSKPPARLDPLYNLSPVLATSKGAALDSSLLPTGFCLIFSSLQKNLQC</sequence>
<feature type="compositionally biased region" description="Pro residues" evidence="1">
    <location>
        <begin position="14"/>
        <end position="23"/>
    </location>
</feature>
<evidence type="ECO:0000313" key="2">
    <source>
        <dbReference type="Ensembl" id="ENSNGAP00000001239.1"/>
    </source>
</evidence>
<accession>A0A8C6QCN0</accession>